<dbReference type="Proteomes" id="UP000214600">
    <property type="component" value="Unassembled WGS sequence"/>
</dbReference>
<dbReference type="EMBL" id="NKFA01000007">
    <property type="protein sequence ID" value="OXI43814.1"/>
    <property type="molecule type" value="Genomic_DNA"/>
</dbReference>
<dbReference type="RefSeq" id="WP_089451718.1">
    <property type="nucleotide sequence ID" value="NZ_NKFA01000007.1"/>
</dbReference>
<sequence>MTDAAEPNAVHPIVGDESLVARLREIHHAPWPGDLFRFAPFALSGDDEEAAYVAIAWMPATRKLYAQKVTIGAPPPASRMPQSIDVDADGWLSRVIRISSAFRPEYMKLSASEVPSSSLAGISRRMMLINALLMIDPTGMGRESDYIMNDYVLCDAQCRNERIKEIEIAVGGGPGFKAYLIKLLTKFMWYGGGQQALFARTPDRGGPKRPRLKPATKPGPLSSLEKLDKARAIARGRTYVRRAMRVDSAIRDTMTKAATHDWAVNQRTLADTHRLMIGREYSNCRIAETPSYGALYYHLSKYITPAHNLQEKRYGPKAAAQYVAPRAGSSSDLTQGAIEILDADGFIPKIPVGGLVKGKLEPVEICVVLAVSRLSGGIWGYEILLESERSEGYLRCLVWSLLPMNDRAKALGLPPLPGLLHGNFDGLFVDNGPGKKKTVRVSAVDSLDGTMFNPPGGRGDLKSMCERVNKTLIRLMADETDVGYTRDRDVLEKVKREERTRREPLTIDDFERLLLKSINYLNLTSNKARLRTEEMANTGVGIVPAEIHQYYQRLRRGKAARSWTPEEVFDTFLPWKEVLCSRGRIKYEKAQYTSPELIEIASNHAKLPIKRLLKVEIKRTVQNSWTLLCRGPDKKVFEVEMLDEDKRRFGSGGWKKLELANRDETLQEKANLEPRRARSAGKIKATQQEQVDSYERGRGNSYAGAVGVTKTQAKQNGRASRANEFAEIERAVYLPSSDKQPTPANTPQWDNVEDMDDPLAAAARRAEEAYLSAK</sequence>
<evidence type="ECO:0000313" key="2">
    <source>
        <dbReference type="EMBL" id="OXI43814.1"/>
    </source>
</evidence>
<feature type="region of interest" description="Disordered" evidence="1">
    <location>
        <begin position="673"/>
        <end position="758"/>
    </location>
</feature>
<name>A0A228IN50_9BURK</name>
<gene>
    <name evidence="2" type="ORF">CFB84_19940</name>
</gene>
<reference evidence="2 3" key="2">
    <citation type="submission" date="2017-08" db="EMBL/GenBank/DDBJ databases">
        <title>WGS of novel Burkholderia cepaca complex species.</title>
        <authorList>
            <person name="Lipuma J."/>
            <person name="Spilker T."/>
        </authorList>
    </citation>
    <scope>NUCLEOTIDE SEQUENCE [LARGE SCALE GENOMIC DNA]</scope>
    <source>
        <strain evidence="2 3">AU17325</strain>
    </source>
</reference>
<reference evidence="3" key="1">
    <citation type="submission" date="2017-06" db="EMBL/GenBank/DDBJ databases">
        <authorList>
            <person name="LiPuma J."/>
            <person name="Spilker T."/>
        </authorList>
    </citation>
    <scope>NUCLEOTIDE SEQUENCE [LARGE SCALE GENOMIC DNA]</scope>
    <source>
        <strain evidence="3">AU17325</strain>
    </source>
</reference>
<accession>A0A228IN50</accession>
<organism evidence="2 3">
    <name type="scientific">Burkholderia aenigmatica</name>
    <dbReference type="NCBI Taxonomy" id="2015348"/>
    <lineage>
        <taxon>Bacteria</taxon>
        <taxon>Pseudomonadati</taxon>
        <taxon>Pseudomonadota</taxon>
        <taxon>Betaproteobacteria</taxon>
        <taxon>Burkholderiales</taxon>
        <taxon>Burkholderiaceae</taxon>
        <taxon>Burkholderia</taxon>
        <taxon>Burkholderia cepacia complex</taxon>
    </lineage>
</organism>
<evidence type="ECO:0000256" key="1">
    <source>
        <dbReference type="SAM" id="MobiDB-lite"/>
    </source>
</evidence>
<dbReference type="OrthoDB" id="8985090at2"/>
<comment type="caution">
    <text evidence="2">The sequence shown here is derived from an EMBL/GenBank/DDBJ whole genome shotgun (WGS) entry which is preliminary data.</text>
</comment>
<proteinExistence type="predicted"/>
<feature type="compositionally biased region" description="Polar residues" evidence="1">
    <location>
        <begin position="737"/>
        <end position="749"/>
    </location>
</feature>
<evidence type="ECO:0008006" key="4">
    <source>
        <dbReference type="Google" id="ProtNLM"/>
    </source>
</evidence>
<evidence type="ECO:0000313" key="3">
    <source>
        <dbReference type="Proteomes" id="UP000214600"/>
    </source>
</evidence>
<protein>
    <recommendedName>
        <fullName evidence="4">Integrase catalytic domain-containing protein</fullName>
    </recommendedName>
</protein>
<feature type="region of interest" description="Disordered" evidence="1">
    <location>
        <begin position="200"/>
        <end position="221"/>
    </location>
</feature>
<feature type="compositionally biased region" description="Polar residues" evidence="1">
    <location>
        <begin position="709"/>
        <end position="718"/>
    </location>
</feature>
<dbReference type="AlphaFoldDB" id="A0A228IN50"/>